<feature type="domain" description="CoA-binding" evidence="6">
    <location>
        <begin position="1"/>
        <end position="95"/>
    </location>
</feature>
<dbReference type="Gene3D" id="3.40.50.720">
    <property type="entry name" value="NAD(P)-binding Rossmann-like Domain"/>
    <property type="match status" value="1"/>
</dbReference>
<comment type="caution">
    <text evidence="7">The sequence shown here is derived from an EMBL/GenBank/DDBJ whole genome shotgun (WGS) entry which is preliminary data.</text>
</comment>
<evidence type="ECO:0000256" key="5">
    <source>
        <dbReference type="ARBA" id="ARBA00023163"/>
    </source>
</evidence>
<dbReference type="PANTHER" id="PTHR35786">
    <property type="entry name" value="REDOX-SENSING TRANSCRIPTIONAL REPRESSOR REX"/>
    <property type="match status" value="1"/>
</dbReference>
<evidence type="ECO:0000259" key="6">
    <source>
        <dbReference type="SMART" id="SM00881"/>
    </source>
</evidence>
<accession>A0ABW9QZZ9</accession>
<sequence>VAIVGVGNLGHALARYGGFAARGFQVVAAFDVDPGTVGQRVGSVLVEPFERLAEVVSGKGVELALLTTPAAAAQAATDALVAAGVNSILNFAPARVAAPAHVAVRQVDLGVELQILCYYGLQAAAGLTAYDAVDAVDAVDAAGS</sequence>
<dbReference type="NCBIfam" id="NF003995">
    <property type="entry name" value="PRK05472.2-4"/>
    <property type="match status" value="1"/>
</dbReference>
<dbReference type="InterPro" id="IPR022876">
    <property type="entry name" value="Tscrpt_rep_Rex"/>
</dbReference>
<dbReference type="InterPro" id="IPR036291">
    <property type="entry name" value="NAD(P)-bd_dom_sf"/>
</dbReference>
<reference evidence="7 8" key="1">
    <citation type="submission" date="2019-11" db="EMBL/GenBank/DDBJ databases">
        <title>Acidiferrimicrobium australis gen. nov., sp. nov., an acidophilic and obligately heterotrophic, member of the Actinobacteria that catalyses dissimilatory oxido- reduction of iron isolated from metal-rich acidic water in Chile.</title>
        <authorList>
            <person name="Gonzalez D."/>
            <person name="Huber K."/>
            <person name="Hedrich S."/>
            <person name="Rojas-Villalobos C."/>
            <person name="Quatrini R."/>
            <person name="Dinamarca M.A."/>
            <person name="Schwarz A."/>
            <person name="Canales C."/>
            <person name="Nancucheo I."/>
        </authorList>
    </citation>
    <scope>NUCLEOTIDE SEQUENCE [LARGE SCALE GENOMIC DNA]</scope>
    <source>
        <strain evidence="7 8">USS-CCA1</strain>
    </source>
</reference>
<gene>
    <name evidence="7" type="ORF">GHK86_20330</name>
</gene>
<dbReference type="EMBL" id="WJHE01001395">
    <property type="protein sequence ID" value="MST35064.1"/>
    <property type="molecule type" value="Genomic_DNA"/>
</dbReference>
<proteinExistence type="predicted"/>
<evidence type="ECO:0000313" key="8">
    <source>
        <dbReference type="Proteomes" id="UP000437736"/>
    </source>
</evidence>
<keyword evidence="3" id="KW-0805">Transcription regulation</keyword>
<dbReference type="InterPro" id="IPR003781">
    <property type="entry name" value="CoA-bd"/>
</dbReference>
<name>A0ABW9QZZ9_9ACTN</name>
<evidence type="ECO:0000256" key="1">
    <source>
        <dbReference type="ARBA" id="ARBA00022490"/>
    </source>
</evidence>
<keyword evidence="1" id="KW-0963">Cytoplasm</keyword>
<keyword evidence="4" id="KW-0238">DNA-binding</keyword>
<dbReference type="Proteomes" id="UP000437736">
    <property type="component" value="Unassembled WGS sequence"/>
</dbReference>
<keyword evidence="8" id="KW-1185">Reference proteome</keyword>
<dbReference type="SMART" id="SM00881">
    <property type="entry name" value="CoA_binding"/>
    <property type="match status" value="1"/>
</dbReference>
<evidence type="ECO:0000256" key="3">
    <source>
        <dbReference type="ARBA" id="ARBA00023015"/>
    </source>
</evidence>
<protein>
    <submittedName>
        <fullName evidence="7">Redox-sensing transcriptional repressor Rex</fullName>
    </submittedName>
</protein>
<feature type="non-terminal residue" evidence="7">
    <location>
        <position position="1"/>
    </location>
</feature>
<evidence type="ECO:0000256" key="4">
    <source>
        <dbReference type="ARBA" id="ARBA00023125"/>
    </source>
</evidence>
<keyword evidence="5" id="KW-0804">Transcription</keyword>
<keyword evidence="2" id="KW-0678">Repressor</keyword>
<organism evidence="7 8">
    <name type="scientific">Acidiferrimicrobium australe</name>
    <dbReference type="NCBI Taxonomy" id="2664430"/>
    <lineage>
        <taxon>Bacteria</taxon>
        <taxon>Bacillati</taxon>
        <taxon>Actinomycetota</taxon>
        <taxon>Acidimicrobiia</taxon>
        <taxon>Acidimicrobiales</taxon>
        <taxon>Acidimicrobiaceae</taxon>
        <taxon>Acidiferrimicrobium</taxon>
    </lineage>
</organism>
<dbReference type="PANTHER" id="PTHR35786:SF1">
    <property type="entry name" value="REDOX-SENSING TRANSCRIPTIONAL REPRESSOR REX 1"/>
    <property type="match status" value="1"/>
</dbReference>
<evidence type="ECO:0000313" key="7">
    <source>
        <dbReference type="EMBL" id="MST35064.1"/>
    </source>
</evidence>
<dbReference type="SUPFAM" id="SSF51735">
    <property type="entry name" value="NAD(P)-binding Rossmann-fold domains"/>
    <property type="match status" value="1"/>
</dbReference>
<dbReference type="Pfam" id="PF02629">
    <property type="entry name" value="CoA_binding"/>
    <property type="match status" value="1"/>
</dbReference>
<evidence type="ECO:0000256" key="2">
    <source>
        <dbReference type="ARBA" id="ARBA00022491"/>
    </source>
</evidence>